<dbReference type="Pfam" id="PF00419">
    <property type="entry name" value="Fimbrial"/>
    <property type="match status" value="1"/>
</dbReference>
<organism evidence="3 4">
    <name type="scientific">Pseudomonas farris</name>
    <dbReference type="NCBI Taxonomy" id="2841207"/>
    <lineage>
        <taxon>Bacteria</taxon>
        <taxon>Pseudomonadati</taxon>
        <taxon>Pseudomonadota</taxon>
        <taxon>Gammaproteobacteria</taxon>
        <taxon>Pseudomonadales</taxon>
        <taxon>Pseudomonadaceae</taxon>
        <taxon>Pseudomonas</taxon>
    </lineage>
</organism>
<reference evidence="3" key="1">
    <citation type="submission" date="2021-06" db="EMBL/GenBank/DDBJ databases">
        <title>Updating the genus Pseudomonas: Description of 43 new species and partition of the Pseudomonas putida group.</title>
        <authorList>
            <person name="Girard L."/>
            <person name="Lood C."/>
            <person name="Vandamme P."/>
            <person name="Rokni-Zadeh H."/>
            <person name="Van Noort V."/>
            <person name="Hofte M."/>
            <person name="Lavigne R."/>
            <person name="De Mot R."/>
        </authorList>
    </citation>
    <scope>NUCLEOTIDE SEQUENCE</scope>
    <source>
        <strain evidence="3">SWRI79</strain>
    </source>
</reference>
<sequence length="352" mass="37583">MERMTASSRTRAVVPMPIQRDIAMKCFKQPSTSNACRQVFITLGTLLSLSIMGEANADCTFDPGYPAATYNLAHSASISVPRDTPDGTVIHTDNARVPSRTTVNCSSPDFELSGTKSLVGIQPPDLQEKTIFPIGTTGLGFRWSLLARGGQLYLGPYGYKYISSFNQFSNTYFELIKIGPIKTGTEVPPGNVATFAIGSLNPVLTLNLPQKIVITQPSCTTPDVTVPMGTQKTSGFSGMNSRLRPVPFAIKLDACPTGINAVKYRLDPTTPLLDQTASVVALSADATATGVGVQILDNFDKALPLGADHVFLNYSPAGGNFSIPLKAAYYQTDKSVKGGSANTALTFTMTYE</sequence>
<dbReference type="InterPro" id="IPR050263">
    <property type="entry name" value="Bact_Fimbrial_Adh_Pro"/>
</dbReference>
<name>A0ABS6PZG6_9PSED</name>
<accession>A0ABS6PZG6</accession>
<evidence type="ECO:0000313" key="4">
    <source>
        <dbReference type="Proteomes" id="UP000886900"/>
    </source>
</evidence>
<keyword evidence="4" id="KW-1185">Reference proteome</keyword>
<evidence type="ECO:0000259" key="2">
    <source>
        <dbReference type="Pfam" id="PF00419"/>
    </source>
</evidence>
<evidence type="ECO:0000256" key="1">
    <source>
        <dbReference type="ARBA" id="ARBA00022729"/>
    </source>
</evidence>
<dbReference type="Proteomes" id="UP000886900">
    <property type="component" value="Unassembled WGS sequence"/>
</dbReference>
<dbReference type="InterPro" id="IPR000259">
    <property type="entry name" value="Adhesion_dom_fimbrial"/>
</dbReference>
<gene>
    <name evidence="3" type="ORF">KVG95_21235</name>
</gene>
<evidence type="ECO:0000313" key="3">
    <source>
        <dbReference type="EMBL" id="MBV4465855.1"/>
    </source>
</evidence>
<feature type="domain" description="Fimbrial-type adhesion" evidence="2">
    <location>
        <begin position="216"/>
        <end position="351"/>
    </location>
</feature>
<protein>
    <submittedName>
        <fullName evidence="3">Type 1 fimbrial protein</fullName>
    </submittedName>
</protein>
<dbReference type="RefSeq" id="WP_217857829.1">
    <property type="nucleotide sequence ID" value="NZ_JAHSTV010000010.1"/>
</dbReference>
<comment type="caution">
    <text evidence="3">The sequence shown here is derived from an EMBL/GenBank/DDBJ whole genome shotgun (WGS) entry which is preliminary data.</text>
</comment>
<dbReference type="EMBL" id="JAHSTV010000010">
    <property type="protein sequence ID" value="MBV4465855.1"/>
    <property type="molecule type" value="Genomic_DNA"/>
</dbReference>
<proteinExistence type="predicted"/>
<keyword evidence="1" id="KW-0732">Signal</keyword>
<dbReference type="PANTHER" id="PTHR33420">
    <property type="entry name" value="FIMBRIAL SUBUNIT ELFA-RELATED"/>
    <property type="match status" value="1"/>
</dbReference>
<dbReference type="PANTHER" id="PTHR33420:SF3">
    <property type="entry name" value="FIMBRIAL SUBUNIT ELFA"/>
    <property type="match status" value="1"/>
</dbReference>